<sequence>MKLKLENVSKVFGDKKAVDNVTTELTSGVYGFLGANGSGKTTLMRMLAAVSMPTSGVISLNGEDISDMGARYRDVLGYLPQHIGFYKSFSVEKFLQYIASLKGLEKREAKERIAELLEMVNLSESKKVKMGKLSGGMKQRVGIAQALLNDPKVLIVDEPTAGLDPKERIRFRNLLAEIASDRIVLLSTHIVSDIEYIAKEILIMKDGRLIQKDTPQNLMKHIASNVWSVDASDAEIPSYQASYKVGNITRRAEGIDLRIISEKKPAPQAVNVPVNLEDLYLYYFDEEVGA</sequence>
<keyword evidence="4 6" id="KW-0067">ATP-binding</keyword>
<evidence type="ECO:0000256" key="1">
    <source>
        <dbReference type="ARBA" id="ARBA00005417"/>
    </source>
</evidence>
<dbReference type="AlphaFoldDB" id="A0A235F8K5"/>
<comment type="similarity">
    <text evidence="1">Belongs to the ABC transporter superfamily.</text>
</comment>
<dbReference type="Proteomes" id="UP000215059">
    <property type="component" value="Unassembled WGS sequence"/>
</dbReference>
<dbReference type="Gene3D" id="3.40.50.300">
    <property type="entry name" value="P-loop containing nucleotide triphosphate hydrolases"/>
    <property type="match status" value="1"/>
</dbReference>
<dbReference type="InterPro" id="IPR003593">
    <property type="entry name" value="AAA+_ATPase"/>
</dbReference>
<organism evidence="6 7">
    <name type="scientific">Fictibacillus aquaticus</name>
    <dbReference type="NCBI Taxonomy" id="2021314"/>
    <lineage>
        <taxon>Bacteria</taxon>
        <taxon>Bacillati</taxon>
        <taxon>Bacillota</taxon>
        <taxon>Bacilli</taxon>
        <taxon>Bacillales</taxon>
        <taxon>Fictibacillaceae</taxon>
        <taxon>Fictibacillus</taxon>
    </lineage>
</organism>
<dbReference type="InterPro" id="IPR003439">
    <property type="entry name" value="ABC_transporter-like_ATP-bd"/>
</dbReference>
<evidence type="ECO:0000313" key="7">
    <source>
        <dbReference type="Proteomes" id="UP000215059"/>
    </source>
</evidence>
<comment type="caution">
    <text evidence="6">The sequence shown here is derived from an EMBL/GenBank/DDBJ whole genome shotgun (WGS) entry which is preliminary data.</text>
</comment>
<dbReference type="SMART" id="SM00382">
    <property type="entry name" value="AAA"/>
    <property type="match status" value="1"/>
</dbReference>
<dbReference type="PROSITE" id="PS00211">
    <property type="entry name" value="ABC_TRANSPORTER_1"/>
    <property type="match status" value="1"/>
</dbReference>
<name>A0A235F8K5_9BACL</name>
<keyword evidence="3" id="KW-0547">Nucleotide-binding</keyword>
<keyword evidence="2" id="KW-0813">Transport</keyword>
<dbReference type="PANTHER" id="PTHR43335:SF2">
    <property type="entry name" value="ABC TRANSPORTER, ATP-BINDING PROTEIN"/>
    <property type="match status" value="1"/>
</dbReference>
<protein>
    <submittedName>
        <fullName evidence="6">ABC transporter ATP-binding protein</fullName>
    </submittedName>
</protein>
<evidence type="ECO:0000313" key="6">
    <source>
        <dbReference type="EMBL" id="OYD57373.1"/>
    </source>
</evidence>
<dbReference type="InterPro" id="IPR027417">
    <property type="entry name" value="P-loop_NTPase"/>
</dbReference>
<dbReference type="PROSITE" id="PS50893">
    <property type="entry name" value="ABC_TRANSPORTER_2"/>
    <property type="match status" value="1"/>
</dbReference>
<evidence type="ECO:0000259" key="5">
    <source>
        <dbReference type="PROSITE" id="PS50893"/>
    </source>
</evidence>
<evidence type="ECO:0000256" key="2">
    <source>
        <dbReference type="ARBA" id="ARBA00022448"/>
    </source>
</evidence>
<dbReference type="RefSeq" id="WP_094252722.1">
    <property type="nucleotide sequence ID" value="NZ_JBHLXL010000001.1"/>
</dbReference>
<evidence type="ECO:0000256" key="4">
    <source>
        <dbReference type="ARBA" id="ARBA00022840"/>
    </source>
</evidence>
<keyword evidence="7" id="KW-1185">Reference proteome</keyword>
<dbReference type="SUPFAM" id="SSF52540">
    <property type="entry name" value="P-loop containing nucleoside triphosphate hydrolases"/>
    <property type="match status" value="1"/>
</dbReference>
<dbReference type="PANTHER" id="PTHR43335">
    <property type="entry name" value="ABC TRANSPORTER, ATP-BINDING PROTEIN"/>
    <property type="match status" value="1"/>
</dbReference>
<evidence type="ECO:0000256" key="3">
    <source>
        <dbReference type="ARBA" id="ARBA00022741"/>
    </source>
</evidence>
<dbReference type="GO" id="GO:0016887">
    <property type="term" value="F:ATP hydrolysis activity"/>
    <property type="evidence" value="ECO:0007669"/>
    <property type="project" value="InterPro"/>
</dbReference>
<accession>A0A235F8K5</accession>
<gene>
    <name evidence="6" type="ORF">CGZ90_11880</name>
</gene>
<dbReference type="GO" id="GO:0005524">
    <property type="term" value="F:ATP binding"/>
    <property type="evidence" value="ECO:0007669"/>
    <property type="project" value="UniProtKB-KW"/>
</dbReference>
<dbReference type="CDD" id="cd03264">
    <property type="entry name" value="ABC_drug_resistance_like"/>
    <property type="match status" value="1"/>
</dbReference>
<dbReference type="InterPro" id="IPR017871">
    <property type="entry name" value="ABC_transporter-like_CS"/>
</dbReference>
<proteinExistence type="inferred from homology"/>
<reference evidence="6 7" key="1">
    <citation type="submission" date="2017-07" db="EMBL/GenBank/DDBJ databases">
        <title>Fictibacillus sp. nov. GDSW-R2A3 Genome sequencing and assembly.</title>
        <authorList>
            <person name="Mayilraj S."/>
        </authorList>
    </citation>
    <scope>NUCLEOTIDE SEQUENCE [LARGE SCALE GENOMIC DNA]</scope>
    <source>
        <strain evidence="6 7">GDSW-R2A3</strain>
    </source>
</reference>
<dbReference type="Pfam" id="PF00005">
    <property type="entry name" value="ABC_tran"/>
    <property type="match status" value="1"/>
</dbReference>
<dbReference type="EMBL" id="NOII01000003">
    <property type="protein sequence ID" value="OYD57373.1"/>
    <property type="molecule type" value="Genomic_DNA"/>
</dbReference>
<dbReference type="OrthoDB" id="9804819at2"/>
<feature type="domain" description="ABC transporter" evidence="5">
    <location>
        <begin position="3"/>
        <end position="231"/>
    </location>
</feature>